<reference evidence="3 4" key="1">
    <citation type="submission" date="2019-09" db="EMBL/GenBank/DDBJ databases">
        <title>A chromosome-level genome assembly of the Chinese tupelo Nyssa sinensis.</title>
        <authorList>
            <person name="Yang X."/>
            <person name="Kang M."/>
            <person name="Yang Y."/>
            <person name="Xiong H."/>
            <person name="Wang M."/>
            <person name="Zhang Z."/>
            <person name="Wang Z."/>
            <person name="Wu H."/>
            <person name="Ma T."/>
            <person name="Liu J."/>
            <person name="Xi Z."/>
        </authorList>
    </citation>
    <scope>NUCLEOTIDE SEQUENCE [LARGE SCALE GENOMIC DNA]</scope>
    <source>
        <strain evidence="3">J267</strain>
        <tissue evidence="3">Leaf</tissue>
    </source>
</reference>
<dbReference type="Gene3D" id="3.40.50.1820">
    <property type="entry name" value="alpha/beta hydrolase"/>
    <property type="match status" value="1"/>
</dbReference>
<dbReference type="InterPro" id="IPR002921">
    <property type="entry name" value="Fungal_lipase-type"/>
</dbReference>
<dbReference type="SUPFAM" id="SSF53474">
    <property type="entry name" value="alpha/beta-Hydrolases"/>
    <property type="match status" value="1"/>
</dbReference>
<dbReference type="AlphaFoldDB" id="A0A5J5BA25"/>
<sequence length="345" mass="39174">MWDGILQTLPNFSTVGGLVQFSKKNKDHRRSIAASLVQGVYILERDRKHNRHGPQALAPPWWGSFHFQLRGVLVTNDDPSIFGAIYEFEFPAFSSNYLSENPPRFVIAFRGTIKALSNLKQDLEMNFQVFCNRLQQNPRFEIAMQEVKKRVDEVGAANIWLAGHSSGSAIALLAGKNMAKMGFLIETYLFNPPFSSVPIQKIKNPNRKLGIRLMSSVITAGVAVMVKDHCQRSHQDNLFVALSAWEPYLFVNRYDHICSEYIGYFEHRKRMMEIGAGGIGRLATQNSLVSLISGVLGNDSEPVHLLPSANLIVNERPPQNFKQDHGIHQWWSPNFISRSEQYQFR</sequence>
<dbReference type="Proteomes" id="UP000325577">
    <property type="component" value="Linkage Group LG14"/>
</dbReference>
<dbReference type="OrthoDB" id="58570at2759"/>
<dbReference type="PANTHER" id="PTHR31479:SF31">
    <property type="entry name" value="ALPHA_BETA-HYDROLASES SUPERFAMILY PROTEIN"/>
    <property type="match status" value="1"/>
</dbReference>
<dbReference type="InterPro" id="IPR029058">
    <property type="entry name" value="AB_hydrolase_fold"/>
</dbReference>
<gene>
    <name evidence="3" type="ORF">F0562_026727</name>
</gene>
<name>A0A5J5BA25_9ASTE</name>
<proteinExistence type="predicted"/>
<dbReference type="Pfam" id="PF01764">
    <property type="entry name" value="Lipase_3"/>
    <property type="match status" value="1"/>
</dbReference>
<evidence type="ECO:0000256" key="1">
    <source>
        <dbReference type="ARBA" id="ARBA00022801"/>
    </source>
</evidence>
<dbReference type="EMBL" id="CM018037">
    <property type="protein sequence ID" value="KAA8540035.1"/>
    <property type="molecule type" value="Genomic_DNA"/>
</dbReference>
<feature type="domain" description="Fungal lipase-type" evidence="2">
    <location>
        <begin position="144"/>
        <end position="182"/>
    </location>
</feature>
<keyword evidence="1" id="KW-0378">Hydrolase</keyword>
<accession>A0A5J5BA25</accession>
<evidence type="ECO:0000259" key="2">
    <source>
        <dbReference type="Pfam" id="PF01764"/>
    </source>
</evidence>
<dbReference type="GO" id="GO:0006629">
    <property type="term" value="P:lipid metabolic process"/>
    <property type="evidence" value="ECO:0007669"/>
    <property type="project" value="InterPro"/>
</dbReference>
<dbReference type="GO" id="GO:0016787">
    <property type="term" value="F:hydrolase activity"/>
    <property type="evidence" value="ECO:0007669"/>
    <property type="project" value="UniProtKB-KW"/>
</dbReference>
<protein>
    <recommendedName>
        <fullName evidence="2">Fungal lipase-type domain-containing protein</fullName>
    </recommendedName>
</protein>
<evidence type="ECO:0000313" key="4">
    <source>
        <dbReference type="Proteomes" id="UP000325577"/>
    </source>
</evidence>
<dbReference type="PANTHER" id="PTHR31479">
    <property type="entry name" value="ALPHA/BETA-HYDROLASES SUPERFAMILY PROTEIN"/>
    <property type="match status" value="1"/>
</dbReference>
<organism evidence="3 4">
    <name type="scientific">Nyssa sinensis</name>
    <dbReference type="NCBI Taxonomy" id="561372"/>
    <lineage>
        <taxon>Eukaryota</taxon>
        <taxon>Viridiplantae</taxon>
        <taxon>Streptophyta</taxon>
        <taxon>Embryophyta</taxon>
        <taxon>Tracheophyta</taxon>
        <taxon>Spermatophyta</taxon>
        <taxon>Magnoliopsida</taxon>
        <taxon>eudicotyledons</taxon>
        <taxon>Gunneridae</taxon>
        <taxon>Pentapetalae</taxon>
        <taxon>asterids</taxon>
        <taxon>Cornales</taxon>
        <taxon>Nyssaceae</taxon>
        <taxon>Nyssa</taxon>
    </lineage>
</organism>
<evidence type="ECO:0000313" key="3">
    <source>
        <dbReference type="EMBL" id="KAA8540035.1"/>
    </source>
</evidence>
<keyword evidence="4" id="KW-1185">Reference proteome</keyword>